<dbReference type="Proteomes" id="UP001589619">
    <property type="component" value="Unassembled WGS sequence"/>
</dbReference>
<feature type="compositionally biased region" description="Low complexity" evidence="1">
    <location>
        <begin position="1"/>
        <end position="18"/>
    </location>
</feature>
<keyword evidence="3" id="KW-1185">Reference proteome</keyword>
<evidence type="ECO:0000256" key="1">
    <source>
        <dbReference type="SAM" id="MobiDB-lite"/>
    </source>
</evidence>
<sequence>MANLFPLTDGTTPPGTTGRMADGGQVKFGRSWRFDYDKGDFVTTPTGAVAPSTDAEAWLEWCKKALHTERYTYLAYSRSYGQEFDELIPRNLTRPAAESEIVRMTTEALKLDPRTSRVGGFAFQWEGERCFFQCDVSNVRGQKSRIEGSVVTY</sequence>
<protein>
    <submittedName>
        <fullName evidence="2">DUF2634 domain-containing protein</fullName>
    </submittedName>
</protein>
<comment type="caution">
    <text evidence="2">The sequence shown here is derived from an EMBL/GenBank/DDBJ whole genome shotgun (WGS) entry which is preliminary data.</text>
</comment>
<proteinExistence type="predicted"/>
<dbReference type="RefSeq" id="WP_344914011.1">
    <property type="nucleotide sequence ID" value="NZ_BAAAYO010000013.1"/>
</dbReference>
<dbReference type="Pfam" id="PF10934">
    <property type="entry name" value="Sheath_initiator"/>
    <property type="match status" value="1"/>
</dbReference>
<reference evidence="2 3" key="1">
    <citation type="submission" date="2024-09" db="EMBL/GenBank/DDBJ databases">
        <authorList>
            <person name="Sun Q."/>
            <person name="Mori K."/>
        </authorList>
    </citation>
    <scope>NUCLEOTIDE SEQUENCE [LARGE SCALE GENOMIC DNA]</scope>
    <source>
        <strain evidence="2 3">JCM 12520</strain>
    </source>
</reference>
<accession>A0ABV5W118</accession>
<dbReference type="InterPro" id="IPR020288">
    <property type="entry name" value="Sheath_initiator"/>
</dbReference>
<feature type="region of interest" description="Disordered" evidence="1">
    <location>
        <begin position="1"/>
        <end position="22"/>
    </location>
</feature>
<dbReference type="EMBL" id="JBHMAG010000014">
    <property type="protein sequence ID" value="MFB9754239.1"/>
    <property type="molecule type" value="Genomic_DNA"/>
</dbReference>
<gene>
    <name evidence="2" type="ORF">ACFFNY_21935</name>
</gene>
<evidence type="ECO:0000313" key="3">
    <source>
        <dbReference type="Proteomes" id="UP001589619"/>
    </source>
</evidence>
<organism evidence="2 3">
    <name type="scientific">Paenibacillus hodogayensis</name>
    <dbReference type="NCBI Taxonomy" id="279208"/>
    <lineage>
        <taxon>Bacteria</taxon>
        <taxon>Bacillati</taxon>
        <taxon>Bacillota</taxon>
        <taxon>Bacilli</taxon>
        <taxon>Bacillales</taxon>
        <taxon>Paenibacillaceae</taxon>
        <taxon>Paenibacillus</taxon>
    </lineage>
</organism>
<evidence type="ECO:0000313" key="2">
    <source>
        <dbReference type="EMBL" id="MFB9754239.1"/>
    </source>
</evidence>
<name>A0ABV5W118_9BACL</name>